<comment type="subcellular location">
    <subcellularLocation>
        <location evidence="1">Nucleus</location>
    </subcellularLocation>
</comment>
<accession>A0A517KYJ1</accession>
<evidence type="ECO:0000256" key="4">
    <source>
        <dbReference type="ARBA" id="ARBA00023242"/>
    </source>
</evidence>
<dbReference type="InterPro" id="IPR006565">
    <property type="entry name" value="BTP"/>
</dbReference>
<dbReference type="OrthoDB" id="5402929at2759"/>
<organism evidence="6 7">
    <name type="scientific">Venturia effusa</name>
    <dbReference type="NCBI Taxonomy" id="50376"/>
    <lineage>
        <taxon>Eukaryota</taxon>
        <taxon>Fungi</taxon>
        <taxon>Dikarya</taxon>
        <taxon>Ascomycota</taxon>
        <taxon>Pezizomycotina</taxon>
        <taxon>Dothideomycetes</taxon>
        <taxon>Pleosporomycetidae</taxon>
        <taxon>Venturiales</taxon>
        <taxon>Venturiaceae</taxon>
        <taxon>Venturia</taxon>
    </lineage>
</organism>
<dbReference type="STRING" id="50376.A0A517KYJ1"/>
<evidence type="ECO:0000259" key="5">
    <source>
        <dbReference type="SMART" id="SM00576"/>
    </source>
</evidence>
<protein>
    <recommendedName>
        <fullName evidence="5">Bromodomain associated domain-containing protein</fullName>
    </recommendedName>
</protein>
<dbReference type="Proteomes" id="UP000316270">
    <property type="component" value="Chromosome 1"/>
</dbReference>
<dbReference type="Gene3D" id="1.10.20.10">
    <property type="entry name" value="Histone, subunit A"/>
    <property type="match status" value="1"/>
</dbReference>
<evidence type="ECO:0000313" key="6">
    <source>
        <dbReference type="EMBL" id="QDS68443.1"/>
    </source>
</evidence>
<evidence type="ECO:0000313" key="7">
    <source>
        <dbReference type="Proteomes" id="UP000316270"/>
    </source>
</evidence>
<evidence type="ECO:0000256" key="3">
    <source>
        <dbReference type="ARBA" id="ARBA00023163"/>
    </source>
</evidence>
<sequence>MSEKQLHHALLKPAVLQMLRAAGFQGTRPAVADTLTEITARYIMLLASQAMTFAHLNHGDPIPDITDTRMALVNCALLQPSQTASEEMWKELLRQPIDEIPEGSVLRKKEAEKRDEEDTHEIKAFINWFDGPVYKEQMRIAGLVKENVSAEAVAEGMEVAKHVDYFTAMKQKHSKTGEMSRFQGTVLGKEPEARQIKIEGPPGLPESIGQWHEIVRQRSRKLAAIQQGNAYVVASSTETPDATMTG</sequence>
<gene>
    <name evidence="6" type="ORF">FKW77_010810</name>
</gene>
<reference evidence="6 7" key="1">
    <citation type="submission" date="2019-07" db="EMBL/GenBank/DDBJ databases">
        <title>Finished genome of Venturia effusa.</title>
        <authorList>
            <person name="Young C.A."/>
            <person name="Cox M.P."/>
            <person name="Ganley A.R.D."/>
            <person name="David W.J."/>
        </authorList>
    </citation>
    <scope>NUCLEOTIDE SEQUENCE [LARGE SCALE GENOMIC DNA]</scope>
    <source>
        <strain evidence="7">albino</strain>
    </source>
</reference>
<dbReference type="InterPro" id="IPR009072">
    <property type="entry name" value="Histone-fold"/>
</dbReference>
<dbReference type="Pfam" id="PF07524">
    <property type="entry name" value="Bromo_TP"/>
    <property type="match status" value="1"/>
</dbReference>
<keyword evidence="2" id="KW-0805">Transcription regulation</keyword>
<keyword evidence="7" id="KW-1185">Reference proteome</keyword>
<name>A0A517KYJ1_9PEZI</name>
<dbReference type="GO" id="GO:0005634">
    <property type="term" value="C:nucleus"/>
    <property type="evidence" value="ECO:0007669"/>
    <property type="project" value="UniProtKB-SubCell"/>
</dbReference>
<dbReference type="EMBL" id="CP042185">
    <property type="protein sequence ID" value="QDS68443.1"/>
    <property type="molecule type" value="Genomic_DNA"/>
</dbReference>
<keyword evidence="3" id="KW-0804">Transcription</keyword>
<dbReference type="GO" id="GO:0046982">
    <property type="term" value="F:protein heterodimerization activity"/>
    <property type="evidence" value="ECO:0007669"/>
    <property type="project" value="InterPro"/>
</dbReference>
<proteinExistence type="predicted"/>
<dbReference type="CDD" id="cd00076">
    <property type="entry name" value="HFD_SF"/>
    <property type="match status" value="1"/>
</dbReference>
<evidence type="ECO:0000256" key="2">
    <source>
        <dbReference type="ARBA" id="ARBA00023015"/>
    </source>
</evidence>
<evidence type="ECO:0000256" key="1">
    <source>
        <dbReference type="ARBA" id="ARBA00004123"/>
    </source>
</evidence>
<dbReference type="AlphaFoldDB" id="A0A517KYJ1"/>
<keyword evidence="4" id="KW-0539">Nucleus</keyword>
<feature type="domain" description="Bromodomain associated" evidence="5">
    <location>
        <begin position="4"/>
        <end position="81"/>
    </location>
</feature>
<dbReference type="SMART" id="SM00576">
    <property type="entry name" value="BTP"/>
    <property type="match status" value="1"/>
</dbReference>